<dbReference type="NCBIfam" id="TIGR00444">
    <property type="entry name" value="mazG"/>
    <property type="match status" value="1"/>
</dbReference>
<dbReference type="PANTHER" id="PTHR30522:SF0">
    <property type="entry name" value="NUCLEOSIDE TRIPHOSPHATE PYROPHOSPHOHYDROLASE"/>
    <property type="match status" value="1"/>
</dbReference>
<accession>A0A6J5ZFG1</accession>
<dbReference type="GO" id="GO:0046061">
    <property type="term" value="P:dATP catabolic process"/>
    <property type="evidence" value="ECO:0007669"/>
    <property type="project" value="TreeGrafter"/>
</dbReference>
<dbReference type="GO" id="GO:0006950">
    <property type="term" value="P:response to stress"/>
    <property type="evidence" value="ECO:0007669"/>
    <property type="project" value="UniProtKB-ARBA"/>
</dbReference>
<dbReference type="AlphaFoldDB" id="A0A6J5ZFG1"/>
<dbReference type="GO" id="GO:0046047">
    <property type="term" value="P:TTP catabolic process"/>
    <property type="evidence" value="ECO:0007669"/>
    <property type="project" value="TreeGrafter"/>
</dbReference>
<organism evidence="2">
    <name type="scientific">freshwater metagenome</name>
    <dbReference type="NCBI Taxonomy" id="449393"/>
    <lineage>
        <taxon>unclassified sequences</taxon>
        <taxon>metagenomes</taxon>
        <taxon>ecological metagenomes</taxon>
    </lineage>
</organism>
<feature type="domain" description="NTP pyrophosphohydrolase MazG-like" evidence="1">
    <location>
        <begin position="27"/>
        <end position="101"/>
    </location>
</feature>
<name>A0A6J5ZFG1_9ZZZZ</name>
<dbReference type="GO" id="GO:0046052">
    <property type="term" value="P:UTP catabolic process"/>
    <property type="evidence" value="ECO:0007669"/>
    <property type="project" value="TreeGrafter"/>
</dbReference>
<dbReference type="FunFam" id="1.10.287.1080:FF:000001">
    <property type="entry name" value="Nucleoside triphosphate pyrophosphohydrolase"/>
    <property type="match status" value="1"/>
</dbReference>
<dbReference type="PANTHER" id="PTHR30522">
    <property type="entry name" value="NUCLEOSIDE TRIPHOSPHATE PYROPHOSPHOHYDROLASE"/>
    <property type="match status" value="1"/>
</dbReference>
<protein>
    <submittedName>
        <fullName evidence="2">Unannotated protein</fullName>
    </submittedName>
</protein>
<dbReference type="GO" id="GO:0046076">
    <property type="term" value="P:dTTP catabolic process"/>
    <property type="evidence" value="ECO:0007669"/>
    <property type="project" value="TreeGrafter"/>
</dbReference>
<dbReference type="GO" id="GO:0006203">
    <property type="term" value="P:dGTP catabolic process"/>
    <property type="evidence" value="ECO:0007669"/>
    <property type="project" value="TreeGrafter"/>
</dbReference>
<dbReference type="EMBL" id="CAESAJ010000084">
    <property type="protein sequence ID" value="CAB4339429.1"/>
    <property type="molecule type" value="Genomic_DNA"/>
</dbReference>
<reference evidence="2" key="1">
    <citation type="submission" date="2020-05" db="EMBL/GenBank/DDBJ databases">
        <authorList>
            <person name="Chiriac C."/>
            <person name="Salcher M."/>
            <person name="Ghai R."/>
            <person name="Kavagutti S V."/>
        </authorList>
    </citation>
    <scope>NUCLEOTIDE SEQUENCE</scope>
</reference>
<dbReference type="Pfam" id="PF03819">
    <property type="entry name" value="MazG"/>
    <property type="match status" value="1"/>
</dbReference>
<dbReference type="CDD" id="cd11528">
    <property type="entry name" value="NTP-PPase_MazG_Nterm"/>
    <property type="match status" value="1"/>
</dbReference>
<evidence type="ECO:0000313" key="2">
    <source>
        <dbReference type="EMBL" id="CAB4339429.1"/>
    </source>
</evidence>
<sequence>MSSPIDALVEIMDTLRSPGGCPWDAEQTHESLARYLLEETYETLEAMESGDVAALREELGDLLLQVVFHARIAQESDPTFTLDAIAQVVSDKLVRRHPHVFSDLEISSQQQLEDNWAAIKSAEKPRDSVTEGVPIAMPALQVATQLIYRARKLNVAPSDGQKREQLRLIVGDVTPDAIAEILVAVAELAREHDIDAESSLRSRMSTYRNEIIAVEQQAQK</sequence>
<dbReference type="Gene3D" id="1.10.287.1080">
    <property type="entry name" value="MazG-like"/>
    <property type="match status" value="1"/>
</dbReference>
<gene>
    <name evidence="2" type="ORF">UFOPK3770_00833</name>
</gene>
<dbReference type="GO" id="GO:0046081">
    <property type="term" value="P:dUTP catabolic process"/>
    <property type="evidence" value="ECO:0007669"/>
    <property type="project" value="TreeGrafter"/>
</dbReference>
<dbReference type="InterPro" id="IPR004518">
    <property type="entry name" value="MazG-like_dom"/>
</dbReference>
<evidence type="ECO:0000259" key="1">
    <source>
        <dbReference type="Pfam" id="PF03819"/>
    </source>
</evidence>
<dbReference type="GO" id="GO:0047429">
    <property type="term" value="F:nucleoside triphosphate diphosphatase activity"/>
    <property type="evidence" value="ECO:0007669"/>
    <property type="project" value="TreeGrafter"/>
</dbReference>
<dbReference type="SUPFAM" id="SSF101386">
    <property type="entry name" value="all-alpha NTP pyrophosphatases"/>
    <property type="match status" value="1"/>
</dbReference>
<proteinExistence type="predicted"/>
<dbReference type="InterPro" id="IPR011551">
    <property type="entry name" value="NTP_PyrPHydrolase_MazG"/>
</dbReference>
<dbReference type="InterPro" id="IPR048015">
    <property type="entry name" value="NTP-PPase_MazG-like_N"/>
</dbReference>